<accession>A0A9X6XNV2</accession>
<name>A0A9X6XNV2_9LACO</name>
<dbReference type="Gene3D" id="3.40.50.1110">
    <property type="entry name" value="SGNH hydrolase"/>
    <property type="match status" value="1"/>
</dbReference>
<dbReference type="AlphaFoldDB" id="A0A9X6XNV2"/>
<protein>
    <submittedName>
        <fullName evidence="2">GDSL family lipase</fullName>
    </submittedName>
</protein>
<gene>
    <name evidence="2" type="ORF">A8C52_08930</name>
</gene>
<reference evidence="2 3" key="1">
    <citation type="submission" date="2016-05" db="EMBL/GenBank/DDBJ databases">
        <authorList>
            <person name="Lee J.-Y."/>
            <person name="Kim E.B."/>
            <person name="Choi Y.-J."/>
        </authorList>
    </citation>
    <scope>NUCLEOTIDE SEQUENCE [LARGE SCALE GENOMIC DNA]</scope>
    <source>
        <strain evidence="2 3">KLA006</strain>
    </source>
</reference>
<dbReference type="Pfam" id="PF13472">
    <property type="entry name" value="Lipase_GDSL_2"/>
    <property type="match status" value="1"/>
</dbReference>
<organism evidence="2 3">
    <name type="scientific">Ligilactobacillus salivarius</name>
    <dbReference type="NCBI Taxonomy" id="1624"/>
    <lineage>
        <taxon>Bacteria</taxon>
        <taxon>Bacillati</taxon>
        <taxon>Bacillota</taxon>
        <taxon>Bacilli</taxon>
        <taxon>Lactobacillales</taxon>
        <taxon>Lactobacillaceae</taxon>
        <taxon>Ligilactobacillus</taxon>
    </lineage>
</organism>
<dbReference type="PANTHER" id="PTHR14209">
    <property type="entry name" value="ISOAMYL ACETATE-HYDROLYZING ESTERASE 1"/>
    <property type="match status" value="1"/>
</dbReference>
<evidence type="ECO:0000313" key="2">
    <source>
        <dbReference type="EMBL" id="PAY45833.1"/>
    </source>
</evidence>
<dbReference type="RefSeq" id="WP_034983374.1">
    <property type="nucleotide sequence ID" value="NZ_JBQKEJ010000078.1"/>
</dbReference>
<dbReference type="SUPFAM" id="SSF52266">
    <property type="entry name" value="SGNH hydrolase"/>
    <property type="match status" value="1"/>
</dbReference>
<dbReference type="Proteomes" id="UP000218139">
    <property type="component" value="Unassembled WGS sequence"/>
</dbReference>
<evidence type="ECO:0000259" key="1">
    <source>
        <dbReference type="Pfam" id="PF13472"/>
    </source>
</evidence>
<dbReference type="InterPro" id="IPR013830">
    <property type="entry name" value="SGNH_hydro"/>
</dbReference>
<evidence type="ECO:0000313" key="3">
    <source>
        <dbReference type="Proteomes" id="UP000218139"/>
    </source>
</evidence>
<feature type="domain" description="SGNH hydrolase-type esterase" evidence="1">
    <location>
        <begin position="6"/>
        <end position="170"/>
    </location>
</feature>
<dbReference type="PANTHER" id="PTHR14209:SF19">
    <property type="entry name" value="ISOAMYL ACETATE-HYDROLYZING ESTERASE 1 HOMOLOG"/>
    <property type="match status" value="1"/>
</dbReference>
<dbReference type="EMBL" id="LXZO01000100">
    <property type="protein sequence ID" value="PAY45833.1"/>
    <property type="molecule type" value="Genomic_DNA"/>
</dbReference>
<sequence length="201" mass="22221">MTNLVLFGDSITAGMTDGYPSPIFSNEIRKYFPNIAILNRGVPGDRTDLALSRIQADVIQSSPDIVTIFFGTNDVTAEGPDYQTFIANIKEVITLIGTQKCILITPGITGPNLQNFYPNQKLSQYAQGLVTLAEELNVACYDWHSVATEYEASELLQADDIHYSKKAYELLVQGLAPLIEAKDKISTENKEKDLLDKIMVV</sequence>
<dbReference type="InterPro" id="IPR045136">
    <property type="entry name" value="Iah1-like"/>
</dbReference>
<comment type="caution">
    <text evidence="2">The sequence shown here is derived from an EMBL/GenBank/DDBJ whole genome shotgun (WGS) entry which is preliminary data.</text>
</comment>
<proteinExistence type="predicted"/>
<dbReference type="InterPro" id="IPR036514">
    <property type="entry name" value="SGNH_hydro_sf"/>
</dbReference>